<protein>
    <recommendedName>
        <fullName evidence="2">Large ribosomal subunit protein bL21m</fullName>
    </recommendedName>
</protein>
<keyword evidence="3" id="KW-1185">Reference proteome</keyword>
<proteinExistence type="inferred from homology"/>
<comment type="similarity">
    <text evidence="1">Belongs to the bacterial ribosomal protein bL21 family.</text>
</comment>
<sequence>MLRLMFNRSLSMAKNDLVTTKKTDIVSSLISQELTDKFTKLFAVVYVGRRQFKVSQNDLIVLDNNQPIEIGDKIKLEKVLAIGGKDFTILGRPLLDKSKVYVNATVVEKNVSSPEVDYTKYDGHGVKHLKWLSREQTTLRINTIFVDPSITEE</sequence>
<dbReference type="GO" id="GO:0003735">
    <property type="term" value="F:structural constituent of ribosome"/>
    <property type="evidence" value="ECO:0007669"/>
    <property type="project" value="TreeGrafter"/>
</dbReference>
<evidence type="ECO:0000256" key="2">
    <source>
        <dbReference type="ARBA" id="ARBA00044129"/>
    </source>
</evidence>
<dbReference type="InterPro" id="IPR036164">
    <property type="entry name" value="bL21-like_sf"/>
</dbReference>
<dbReference type="Proteomes" id="UP000035680">
    <property type="component" value="Unassembled WGS sequence"/>
</dbReference>
<dbReference type="GO" id="GO:0005762">
    <property type="term" value="C:mitochondrial large ribosomal subunit"/>
    <property type="evidence" value="ECO:0007669"/>
    <property type="project" value="TreeGrafter"/>
</dbReference>
<organism evidence="3 4">
    <name type="scientific">Strongyloides venezuelensis</name>
    <name type="common">Threadworm</name>
    <dbReference type="NCBI Taxonomy" id="75913"/>
    <lineage>
        <taxon>Eukaryota</taxon>
        <taxon>Metazoa</taxon>
        <taxon>Ecdysozoa</taxon>
        <taxon>Nematoda</taxon>
        <taxon>Chromadorea</taxon>
        <taxon>Rhabditida</taxon>
        <taxon>Tylenchina</taxon>
        <taxon>Panagrolaimomorpha</taxon>
        <taxon>Strongyloidoidea</taxon>
        <taxon>Strongyloididae</taxon>
        <taxon>Strongyloides</taxon>
    </lineage>
</organism>
<accession>A0A0K0FR46</accession>
<reference evidence="4" key="2">
    <citation type="submission" date="2015-08" db="UniProtKB">
        <authorList>
            <consortium name="WormBaseParasite"/>
        </authorList>
    </citation>
    <scope>IDENTIFICATION</scope>
</reference>
<dbReference type="WBParaSite" id="SVE_1226200.1">
    <property type="protein sequence ID" value="SVE_1226200.1"/>
    <property type="gene ID" value="SVE_1226200"/>
</dbReference>
<dbReference type="PANTHER" id="PTHR21349:SF0">
    <property type="entry name" value="LARGE RIBOSOMAL SUBUNIT PROTEIN BL21M"/>
    <property type="match status" value="1"/>
</dbReference>
<evidence type="ECO:0000256" key="1">
    <source>
        <dbReference type="ARBA" id="ARBA00008563"/>
    </source>
</evidence>
<dbReference type="STRING" id="75913.A0A0K0FR46"/>
<reference evidence="3" key="1">
    <citation type="submission" date="2014-07" db="EMBL/GenBank/DDBJ databases">
        <authorList>
            <person name="Martin A.A"/>
            <person name="De Silva N."/>
        </authorList>
    </citation>
    <scope>NUCLEOTIDE SEQUENCE</scope>
</reference>
<dbReference type="PANTHER" id="PTHR21349">
    <property type="entry name" value="50S RIBOSOMAL PROTEIN L21"/>
    <property type="match status" value="1"/>
</dbReference>
<dbReference type="SUPFAM" id="SSF141091">
    <property type="entry name" value="L21p-like"/>
    <property type="match status" value="1"/>
</dbReference>
<evidence type="ECO:0000313" key="4">
    <source>
        <dbReference type="WBParaSite" id="SVE_1226200.1"/>
    </source>
</evidence>
<evidence type="ECO:0000313" key="3">
    <source>
        <dbReference type="Proteomes" id="UP000035680"/>
    </source>
</evidence>
<name>A0A0K0FR46_STRVS</name>
<dbReference type="Pfam" id="PF00829">
    <property type="entry name" value="Ribosomal_L21p"/>
    <property type="match status" value="1"/>
</dbReference>
<dbReference type="AlphaFoldDB" id="A0A0K0FR46"/>
<dbReference type="InterPro" id="IPR028909">
    <property type="entry name" value="bL21-like"/>
</dbReference>